<gene>
    <name evidence="1" type="ORF">G6M86_25705</name>
</gene>
<proteinExistence type="predicted"/>
<dbReference type="EMBL" id="CP049218">
    <property type="protein sequence ID" value="QTG16686.1"/>
    <property type="molecule type" value="Genomic_DNA"/>
</dbReference>
<geneLocation type="plasmid" evidence="1 2">
    <name>pQ15_94_1</name>
</geneLocation>
<sequence>MSAFYHFHWTREEHADCLVLMTTLADFVRHDFIEIVDQDLISGNPYPEALIVIVPADAAQEMKSALTSMMGSEALLRLPNDTAIVLAAFDERGKIVVSDVLQGELTLGSEDFTAIVRAGTLHLVKSREAVLEAPPGHHFVHPKRKHSRAFFRTANALIQGEEIGFLALALLPFLGEADEKVWVDSSSIAALVYAAYALKGRLTNKITCIQIQSFLSYEGVDRLQVLDPLKNLALISATASGSLPEIVASKTRLPVDRIITLFSTSKQPCGTVVFDARETIRGLEPLMLETFDATQCPWCRDGSRLITFVGDQFLADAAVVLPYTIVETAASPALRAIMKKYRAHKAFSLRLHRERPGHGLYVNLAHTLLDENNREAIRKMVERNIPASTSHILPTEGKDSEQLAEIVADEIETLGLPRPEILSSSSAGVAEKARKGVVIVAATIGSGQSFQDASRDLRTPFKNLPRTYFAGVSKHSLAEYQGTLLKDLEHNNREHKHIFCVVDAMTLPHENQFSSWEKELTFWRKVKSDLPGHYKTSEVVSFIERRIEILLRDIIENDFFLTNTEGLPLELRPSFAFWDNAYETKTIKQGDVFATIASILESRRKPSKAKGSPDLAQSPFHLTILSSENFTRFNDGIIQASLLRAAFPHELSYAHTTTANHSAKIGHLVLKMLERHAENQGEAVLEFLVALATRQMTLATVDLERIVSFPKNKLPKLLAAVLPYVLEDEPYAETADSEAEIPA</sequence>
<evidence type="ECO:0000313" key="1">
    <source>
        <dbReference type="EMBL" id="QTG16686.1"/>
    </source>
</evidence>
<reference evidence="1" key="1">
    <citation type="submission" date="2020-02" db="EMBL/GenBank/DDBJ databases">
        <title>Unexpected conservation and global transmission of agrobacterial virulence plasmids.</title>
        <authorList>
            <person name="Weisberg A.J."/>
            <person name="Davis E.W. II"/>
            <person name="Tabima J.R."/>
            <person name="Belcher M.S."/>
            <person name="Miller M."/>
            <person name="Kuo C.-H."/>
            <person name="Loper J.E."/>
            <person name="Grunwald N.J."/>
            <person name="Putnam M.L."/>
            <person name="Chang J.H."/>
        </authorList>
    </citation>
    <scope>NUCLEOTIDE SEQUENCE</scope>
    <source>
        <strain evidence="1">Q15/94</strain>
        <plasmid evidence="1">pQ15_94_1</plasmid>
    </source>
</reference>
<dbReference type="Proteomes" id="UP000663946">
    <property type="component" value="Plasmid pQ15_94_1"/>
</dbReference>
<accession>A0AAJ4N8J2</accession>
<name>A0AAJ4N8J2_AGRTU</name>
<dbReference type="AlphaFoldDB" id="A0AAJ4N8J2"/>
<keyword evidence="1" id="KW-0614">Plasmid</keyword>
<evidence type="ECO:0000313" key="2">
    <source>
        <dbReference type="Proteomes" id="UP000663946"/>
    </source>
</evidence>
<protein>
    <submittedName>
        <fullName evidence="1">Uncharacterized protein</fullName>
    </submittedName>
</protein>
<organism evidence="1 2">
    <name type="scientific">Agrobacterium tumefaciens</name>
    <dbReference type="NCBI Taxonomy" id="358"/>
    <lineage>
        <taxon>Bacteria</taxon>
        <taxon>Pseudomonadati</taxon>
        <taxon>Pseudomonadota</taxon>
        <taxon>Alphaproteobacteria</taxon>
        <taxon>Hyphomicrobiales</taxon>
        <taxon>Rhizobiaceae</taxon>
        <taxon>Rhizobium/Agrobacterium group</taxon>
        <taxon>Agrobacterium</taxon>
        <taxon>Agrobacterium tumefaciens complex</taxon>
    </lineage>
</organism>
<dbReference type="RefSeq" id="WP_333722384.1">
    <property type="nucleotide sequence ID" value="NZ_CP049218.1"/>
</dbReference>